<dbReference type="STRING" id="763407.A0A167M752"/>
<gene>
    <name evidence="1" type="ORF">PHYBLDRAFT_146983</name>
</gene>
<dbReference type="AlphaFoldDB" id="A0A167M752"/>
<accession>A0A167M752</accession>
<dbReference type="GeneID" id="28992683"/>
<dbReference type="Proteomes" id="UP000077315">
    <property type="component" value="Unassembled WGS sequence"/>
</dbReference>
<dbReference type="InParanoid" id="A0A167M752"/>
<name>A0A167M752_PHYB8</name>
<protein>
    <recommendedName>
        <fullName evidence="3">MULE transposase domain-containing protein</fullName>
    </recommendedName>
</protein>
<reference evidence="2" key="1">
    <citation type="submission" date="2015-06" db="EMBL/GenBank/DDBJ databases">
        <title>Expansion of signal transduction pathways in fungi by whole-genome duplication.</title>
        <authorList>
            <consortium name="DOE Joint Genome Institute"/>
            <person name="Corrochano L.M."/>
            <person name="Kuo A."/>
            <person name="Marcet-Houben M."/>
            <person name="Polaino S."/>
            <person name="Salamov A."/>
            <person name="Villalobos J.M."/>
            <person name="Alvarez M.I."/>
            <person name="Avalos J."/>
            <person name="Benito E.P."/>
            <person name="Benoit I."/>
            <person name="Burger G."/>
            <person name="Camino L.P."/>
            <person name="Canovas D."/>
            <person name="Cerda-Olmedo E."/>
            <person name="Cheng J.-F."/>
            <person name="Dominguez A."/>
            <person name="Elias M."/>
            <person name="Eslava A.P."/>
            <person name="Glaser F."/>
            <person name="Grimwood J."/>
            <person name="Gutierrez G."/>
            <person name="Heitman J."/>
            <person name="Henrissat B."/>
            <person name="Iturriaga E.A."/>
            <person name="Lang B.F."/>
            <person name="Lavin J.L."/>
            <person name="Lee S."/>
            <person name="Li W."/>
            <person name="Lindquist E."/>
            <person name="Lopez-Garcia S."/>
            <person name="Luque E.M."/>
            <person name="Marcos A.T."/>
            <person name="Martin J."/>
            <person name="McCluskey K."/>
            <person name="Medina H.R."/>
            <person name="Miralles-Duran A."/>
            <person name="Miyazaki A."/>
            <person name="Munoz-Torres E."/>
            <person name="Oguiza J.A."/>
            <person name="Ohm R."/>
            <person name="Olmedo M."/>
            <person name="Orejas M."/>
            <person name="Ortiz-Castellanos L."/>
            <person name="Pisabarro A.G."/>
            <person name="Rodriguez-Romero J."/>
            <person name="Ruiz-Herrera J."/>
            <person name="Ruiz-Vazquez R."/>
            <person name="Sanz C."/>
            <person name="Schackwitz W."/>
            <person name="Schmutz J."/>
            <person name="Shahriari M."/>
            <person name="Shelest E."/>
            <person name="Silva-Franco F."/>
            <person name="Soanes D."/>
            <person name="Syed K."/>
            <person name="Tagua V.G."/>
            <person name="Talbot N.J."/>
            <person name="Thon M."/>
            <person name="De vries R.P."/>
            <person name="Wiebenga A."/>
            <person name="Yadav J.S."/>
            <person name="Braun E.L."/>
            <person name="Baker S."/>
            <person name="Garre V."/>
            <person name="Horwitz B."/>
            <person name="Torres-Martinez S."/>
            <person name="Idnurm A."/>
            <person name="Herrera-Estrella A."/>
            <person name="Gabaldon T."/>
            <person name="Grigoriev I.V."/>
        </authorList>
    </citation>
    <scope>NUCLEOTIDE SEQUENCE [LARGE SCALE GENOMIC DNA]</scope>
    <source>
        <strain evidence="2">NRRL 1555(-)</strain>
    </source>
</reference>
<proteinExistence type="predicted"/>
<keyword evidence="2" id="KW-1185">Reference proteome</keyword>
<evidence type="ECO:0000313" key="2">
    <source>
        <dbReference type="Proteomes" id="UP000077315"/>
    </source>
</evidence>
<dbReference type="RefSeq" id="XP_018290044.1">
    <property type="nucleotide sequence ID" value="XM_018431777.1"/>
</dbReference>
<dbReference type="EMBL" id="KV440984">
    <property type="protein sequence ID" value="OAD72004.1"/>
    <property type="molecule type" value="Genomic_DNA"/>
</dbReference>
<dbReference type="OrthoDB" id="2506357at2759"/>
<sequence length="325" mass="37836">MSTFNIAANYNNCIIPDYIEAVDSFDLSSEDEFTNWLNDIAKKHDNWVYHRSYSHEKNMVFVGKPLENPLKPAQKCVRTTKSIKIGCPASIYKHTMTDDTVCIKYNWQHPNHDPFKIEEISSSRLPDELKQWVEGLVSKNMDWKSIKNMFRMSEDRLLELEQAGNSSFFPSSLLIDYQYVRNVINAEIMKLSRKHVDHYESVKLWVQELNESEITTLFTFLENSEEWCIDSTYKTSKSFNTVAGKEPEDCFVFTITVQNPITNKGLPVCFFITDHEYTSTLSQWLTWVKNTFTLKMKRIIIDCSPIEISAIEEVFGNSVNILLCH</sequence>
<dbReference type="VEuPathDB" id="FungiDB:PHYBLDRAFT_146983"/>
<evidence type="ECO:0000313" key="1">
    <source>
        <dbReference type="EMBL" id="OAD72004.1"/>
    </source>
</evidence>
<organism evidence="1 2">
    <name type="scientific">Phycomyces blakesleeanus (strain ATCC 8743b / DSM 1359 / FGSC 10004 / NBRC 33097 / NRRL 1555)</name>
    <dbReference type="NCBI Taxonomy" id="763407"/>
    <lineage>
        <taxon>Eukaryota</taxon>
        <taxon>Fungi</taxon>
        <taxon>Fungi incertae sedis</taxon>
        <taxon>Mucoromycota</taxon>
        <taxon>Mucoromycotina</taxon>
        <taxon>Mucoromycetes</taxon>
        <taxon>Mucorales</taxon>
        <taxon>Phycomycetaceae</taxon>
        <taxon>Phycomyces</taxon>
    </lineage>
</organism>
<evidence type="ECO:0008006" key="3">
    <source>
        <dbReference type="Google" id="ProtNLM"/>
    </source>
</evidence>